<reference evidence="8" key="1">
    <citation type="submission" date="2018-07" db="EMBL/GenBank/DDBJ databases">
        <authorList>
            <consortium name="Genoscope - CEA"/>
            <person name="William W."/>
        </authorList>
    </citation>
    <scope>NUCLEOTIDE SEQUENCE</scope>
    <source>
        <strain evidence="8">IK1</strain>
    </source>
</reference>
<accession>A0A653AID2</accession>
<feature type="transmembrane region" description="Helical" evidence="6">
    <location>
        <begin position="87"/>
        <end position="109"/>
    </location>
</feature>
<evidence type="ECO:0000256" key="2">
    <source>
        <dbReference type="ARBA" id="ARBA00022475"/>
    </source>
</evidence>
<dbReference type="EMBL" id="UPXX01000032">
    <property type="protein sequence ID" value="VBB47834.1"/>
    <property type="molecule type" value="Genomic_DNA"/>
</dbReference>
<dbReference type="GO" id="GO:0005886">
    <property type="term" value="C:plasma membrane"/>
    <property type="evidence" value="ECO:0007669"/>
    <property type="project" value="UniProtKB-SubCell"/>
</dbReference>
<evidence type="ECO:0000313" key="8">
    <source>
        <dbReference type="EMBL" id="VBB47834.1"/>
    </source>
</evidence>
<feature type="transmembrane region" description="Helical" evidence="6">
    <location>
        <begin position="176"/>
        <end position="192"/>
    </location>
</feature>
<dbReference type="SUPFAM" id="SSF103473">
    <property type="entry name" value="MFS general substrate transporter"/>
    <property type="match status" value="1"/>
</dbReference>
<dbReference type="InterPro" id="IPR011701">
    <property type="entry name" value="MFS"/>
</dbReference>
<feature type="transmembrane region" description="Helical" evidence="6">
    <location>
        <begin position="284"/>
        <end position="302"/>
    </location>
</feature>
<dbReference type="InterPro" id="IPR036259">
    <property type="entry name" value="MFS_trans_sf"/>
</dbReference>
<dbReference type="Gene3D" id="1.20.1250.20">
    <property type="entry name" value="MFS general substrate transporter like domains"/>
    <property type="match status" value="2"/>
</dbReference>
<sequence length="401" mass="42031">MQSPASSANEGASRFTAYLGPVLFLTGMFFINFLSRIIFAPLLPTIEQDLGIGHGDAGSLFLLVSLGYFTTLLASGFISARILHRRTIILSAVCLSAALFSIASSQGLWGIRLGLFVVGMAAGLYLPSGIASITALVSPRHWGKALAIHELAPNGSFVLAPLLAELLLHWLSWRNVVIALGAATLLSAAAFSRFGKGGDFPGKAPSFAAFKDLLVLSDFWVMILLFTLGLGATMGVYTMLPLYLVAEHGMDRSVANSLIGLSRILSIGMAFVAGWACDRLGAKRTLRAVFILTGLTTLLLGLAPGRWLILVIFVQPLVAVCFFPPAFATLSAIGPPSTRNIAVSLTIPAAFIMGGGCIPLLIGMLGDGGRFPAGMMITGALVLTGALLAGLLRIQGEEKAG</sequence>
<proteinExistence type="predicted"/>
<feature type="transmembrane region" description="Helical" evidence="6">
    <location>
        <begin position="308"/>
        <end position="330"/>
    </location>
</feature>
<evidence type="ECO:0000256" key="1">
    <source>
        <dbReference type="ARBA" id="ARBA00004651"/>
    </source>
</evidence>
<keyword evidence="4 6" id="KW-1133">Transmembrane helix</keyword>
<evidence type="ECO:0000256" key="5">
    <source>
        <dbReference type="ARBA" id="ARBA00023136"/>
    </source>
</evidence>
<dbReference type="Pfam" id="PF07690">
    <property type="entry name" value="MFS_1"/>
    <property type="match status" value="1"/>
</dbReference>
<comment type="subcellular location">
    <subcellularLocation>
        <location evidence="1">Cell membrane</location>
        <topology evidence="1">Multi-pass membrane protein</topology>
    </subcellularLocation>
</comment>
<organism evidence="8">
    <name type="scientific">Uncultured Desulfatiglans sp</name>
    <dbReference type="NCBI Taxonomy" id="1748965"/>
    <lineage>
        <taxon>Bacteria</taxon>
        <taxon>Pseudomonadati</taxon>
        <taxon>Thermodesulfobacteriota</taxon>
        <taxon>Desulfobacteria</taxon>
        <taxon>Desulfatiglandales</taxon>
        <taxon>Desulfatiglandaceae</taxon>
        <taxon>Desulfatiglans</taxon>
        <taxon>environmental samples</taxon>
    </lineage>
</organism>
<feature type="transmembrane region" description="Helical" evidence="6">
    <location>
        <begin position="151"/>
        <end position="170"/>
    </location>
</feature>
<feature type="transmembrane region" description="Helical" evidence="6">
    <location>
        <begin position="15"/>
        <end position="39"/>
    </location>
</feature>
<dbReference type="InterPro" id="IPR020846">
    <property type="entry name" value="MFS_dom"/>
</dbReference>
<feature type="transmembrane region" description="Helical" evidence="6">
    <location>
        <begin position="115"/>
        <end position="139"/>
    </location>
</feature>
<dbReference type="GO" id="GO:0022857">
    <property type="term" value="F:transmembrane transporter activity"/>
    <property type="evidence" value="ECO:0007669"/>
    <property type="project" value="InterPro"/>
</dbReference>
<feature type="transmembrane region" description="Helical" evidence="6">
    <location>
        <begin position="213"/>
        <end position="237"/>
    </location>
</feature>
<protein>
    <submittedName>
        <fullName evidence="8">Transporter, major facilitator family protein</fullName>
    </submittedName>
</protein>
<name>A0A653AID2_UNCDX</name>
<feature type="transmembrane region" description="Helical" evidence="6">
    <location>
        <begin position="59"/>
        <end position="80"/>
    </location>
</feature>
<evidence type="ECO:0000256" key="4">
    <source>
        <dbReference type="ARBA" id="ARBA00022989"/>
    </source>
</evidence>
<keyword evidence="3 6" id="KW-0812">Transmembrane</keyword>
<evidence type="ECO:0000259" key="7">
    <source>
        <dbReference type="PROSITE" id="PS50850"/>
    </source>
</evidence>
<feature type="transmembrane region" description="Helical" evidence="6">
    <location>
        <begin position="342"/>
        <end position="365"/>
    </location>
</feature>
<keyword evidence="5 6" id="KW-0472">Membrane</keyword>
<dbReference type="PANTHER" id="PTHR43124">
    <property type="entry name" value="PURINE EFFLUX PUMP PBUE"/>
    <property type="match status" value="1"/>
</dbReference>
<dbReference type="InterPro" id="IPR050189">
    <property type="entry name" value="MFS_Efflux_Transporters"/>
</dbReference>
<feature type="transmembrane region" description="Helical" evidence="6">
    <location>
        <begin position="257"/>
        <end position="277"/>
    </location>
</feature>
<dbReference type="PANTHER" id="PTHR43124:SF3">
    <property type="entry name" value="CHLORAMPHENICOL EFFLUX PUMP RV0191"/>
    <property type="match status" value="1"/>
</dbReference>
<evidence type="ECO:0000256" key="3">
    <source>
        <dbReference type="ARBA" id="ARBA00022692"/>
    </source>
</evidence>
<dbReference type="AlphaFoldDB" id="A0A653AID2"/>
<dbReference type="PROSITE" id="PS50850">
    <property type="entry name" value="MFS"/>
    <property type="match status" value="1"/>
</dbReference>
<feature type="transmembrane region" description="Helical" evidence="6">
    <location>
        <begin position="371"/>
        <end position="392"/>
    </location>
</feature>
<keyword evidence="2" id="KW-1003">Cell membrane</keyword>
<evidence type="ECO:0000256" key="6">
    <source>
        <dbReference type="SAM" id="Phobius"/>
    </source>
</evidence>
<gene>
    <name evidence="8" type="ORF">TRIP_B50629</name>
</gene>
<feature type="domain" description="Major facilitator superfamily (MFS) profile" evidence="7">
    <location>
        <begin position="21"/>
        <end position="397"/>
    </location>
</feature>